<dbReference type="Gene3D" id="2.170.130.10">
    <property type="entry name" value="TonB-dependent receptor, plug domain"/>
    <property type="match status" value="1"/>
</dbReference>
<dbReference type="PROSITE" id="PS01156">
    <property type="entry name" value="TONB_DEPENDENT_REC_2"/>
    <property type="match status" value="1"/>
</dbReference>
<dbReference type="EMBL" id="FNVR01000007">
    <property type="protein sequence ID" value="SEF87723.1"/>
    <property type="molecule type" value="Genomic_DNA"/>
</dbReference>
<evidence type="ECO:0000256" key="8">
    <source>
        <dbReference type="ARBA" id="ARBA00023170"/>
    </source>
</evidence>
<dbReference type="Pfam" id="PF00593">
    <property type="entry name" value="TonB_dep_Rec_b-barrel"/>
    <property type="match status" value="1"/>
</dbReference>
<keyword evidence="3 10" id="KW-1134">Transmembrane beta strand</keyword>
<dbReference type="STRING" id="1120964.GCA_001313265_01277"/>
<feature type="domain" description="TonB-dependent receptor plug" evidence="13">
    <location>
        <begin position="115"/>
        <end position="222"/>
    </location>
</feature>
<accession>A0A1H5VKK0</accession>
<gene>
    <name evidence="14" type="ORF">SAMN03080598_01715</name>
</gene>
<feature type="domain" description="TonB-dependent receptor-like beta-barrel" evidence="12">
    <location>
        <begin position="337"/>
        <end position="776"/>
    </location>
</feature>
<keyword evidence="4 10" id="KW-0812">Transmembrane</keyword>
<sequence length="803" mass="90061">MKKYLFAFGIFFGLGIDFLIAQQVLVTDSSNKQALGGVLIYSIHPGRSVVTDSKGQANIEGFKDQKSIVFQLLGFESKSVSWAELLAVQFNIELTPSQITLDVAIIAANRWRQNVQDVPGKVRSLDSKQLNLRSPSNTSDWLGSSGEVFVQKSQLGGGSPMIRGFSANRLLYAIDGVRMNTAIFRSGNLQNVISLDPFTLQTTEILFGTGSVMYGSDAIGGVMAFETLTPDLGEQAVSGTIFSRYASAYSEKTIHADLSYGSGKWSFLSSLSHFDYGDLKMGKNKGQESYLRKTYQTTENGTDLQVANPDPLLQVGSGYDQLNLMQKIRFKASEETTWDYGFHYSKSTDIPRYDRLIEKREGNLRFARWNYGPQIWMMNTVKLTHSSASNWFDQVKVILAHQLFEESRINRRFGQADEFDRREKVNAASLNVDFLKNFKGESYLTYGLESVFNKVNSEARVTDVVLNQITSTSARYPNSEWASIAAYGSFHSKISDNLQFQSAIRYNYTGLSADFTNNQDFFPLPFNKSTNHYHSVTGNIGLIFRPEPSFSISPLLSTGFRAPNVDDIGKIFDSEPGTVMIPNPNLKPEYAYNAEINLNKHFQNRFSVDFTAFYTLLDQAMVRRPSTLDGQSKIIYAGELSEVLALQNAAYAKVYGIQTGLEFAITKKLLLTSRYNWQKGVEELEDESISPSRHAAPAFGLTRLSYHSGKLKLEISSIYNAERRFENMPEEEKGKPAIYAIDENGNPYAPGWTIFNVTSSYEFAKWLYLTFGIENISDQQYRSYSSGIVASGRNFTFGIKGSF</sequence>
<dbReference type="GO" id="GO:0044718">
    <property type="term" value="P:siderophore transmembrane transport"/>
    <property type="evidence" value="ECO:0007669"/>
    <property type="project" value="TreeGrafter"/>
</dbReference>
<dbReference type="PANTHER" id="PTHR30069">
    <property type="entry name" value="TONB-DEPENDENT OUTER MEMBRANE RECEPTOR"/>
    <property type="match status" value="1"/>
</dbReference>
<evidence type="ECO:0000256" key="4">
    <source>
        <dbReference type="ARBA" id="ARBA00022692"/>
    </source>
</evidence>
<evidence type="ECO:0000256" key="3">
    <source>
        <dbReference type="ARBA" id="ARBA00022452"/>
    </source>
</evidence>
<keyword evidence="9 10" id="KW-0998">Cell outer membrane</keyword>
<protein>
    <submittedName>
        <fullName evidence="14">Hemoglobin/transferrin/lactoferrin receptor protein</fullName>
    </submittedName>
</protein>
<dbReference type="InterPro" id="IPR010917">
    <property type="entry name" value="TonB_rcpt_CS"/>
</dbReference>
<evidence type="ECO:0000256" key="1">
    <source>
        <dbReference type="ARBA" id="ARBA00004571"/>
    </source>
</evidence>
<evidence type="ECO:0000313" key="14">
    <source>
        <dbReference type="EMBL" id="SEF87723.1"/>
    </source>
</evidence>
<name>A0A1H5VKK0_9BACT</name>
<dbReference type="GO" id="GO:0009279">
    <property type="term" value="C:cell outer membrane"/>
    <property type="evidence" value="ECO:0007669"/>
    <property type="project" value="UniProtKB-SubCell"/>
</dbReference>
<dbReference type="AlphaFoldDB" id="A0A1H5VKK0"/>
<proteinExistence type="inferred from homology"/>
<keyword evidence="7 10" id="KW-0472">Membrane</keyword>
<dbReference type="InterPro" id="IPR036942">
    <property type="entry name" value="Beta-barrel_TonB_sf"/>
</dbReference>
<keyword evidence="15" id="KW-1185">Reference proteome</keyword>
<organism evidence="14 15">
    <name type="scientific">Algoriphagus boritolerans DSM 17298 = JCM 18970</name>
    <dbReference type="NCBI Taxonomy" id="1120964"/>
    <lineage>
        <taxon>Bacteria</taxon>
        <taxon>Pseudomonadati</taxon>
        <taxon>Bacteroidota</taxon>
        <taxon>Cytophagia</taxon>
        <taxon>Cytophagales</taxon>
        <taxon>Cyclobacteriaceae</taxon>
        <taxon>Algoriphagus</taxon>
    </lineage>
</organism>
<evidence type="ECO:0000256" key="5">
    <source>
        <dbReference type="ARBA" id="ARBA00022729"/>
    </source>
</evidence>
<dbReference type="InterPro" id="IPR012910">
    <property type="entry name" value="Plug_dom"/>
</dbReference>
<dbReference type="Gene3D" id="2.40.170.20">
    <property type="entry name" value="TonB-dependent receptor, beta-barrel domain"/>
    <property type="match status" value="1"/>
</dbReference>
<dbReference type="InterPro" id="IPR039426">
    <property type="entry name" value="TonB-dep_rcpt-like"/>
</dbReference>
<evidence type="ECO:0000256" key="11">
    <source>
        <dbReference type="RuleBase" id="RU003357"/>
    </source>
</evidence>
<dbReference type="RefSeq" id="WP_103924391.1">
    <property type="nucleotide sequence ID" value="NZ_FNVR01000007.1"/>
</dbReference>
<dbReference type="InterPro" id="IPR000531">
    <property type="entry name" value="Beta-barrel_TonB"/>
</dbReference>
<keyword evidence="5" id="KW-0732">Signal</keyword>
<dbReference type="SUPFAM" id="SSF56935">
    <property type="entry name" value="Porins"/>
    <property type="match status" value="1"/>
</dbReference>
<keyword evidence="2 10" id="KW-0813">Transport</keyword>
<evidence type="ECO:0000256" key="6">
    <source>
        <dbReference type="ARBA" id="ARBA00023077"/>
    </source>
</evidence>
<reference evidence="15" key="1">
    <citation type="submission" date="2016-10" db="EMBL/GenBank/DDBJ databases">
        <authorList>
            <person name="Varghese N."/>
            <person name="Submissions S."/>
        </authorList>
    </citation>
    <scope>NUCLEOTIDE SEQUENCE [LARGE SCALE GENOMIC DNA]</scope>
    <source>
        <strain evidence="15">DSM 17298</strain>
    </source>
</reference>
<evidence type="ECO:0000256" key="7">
    <source>
        <dbReference type="ARBA" id="ARBA00023136"/>
    </source>
</evidence>
<comment type="similarity">
    <text evidence="10 11">Belongs to the TonB-dependent receptor family.</text>
</comment>
<evidence type="ECO:0000259" key="12">
    <source>
        <dbReference type="Pfam" id="PF00593"/>
    </source>
</evidence>
<evidence type="ECO:0000256" key="2">
    <source>
        <dbReference type="ARBA" id="ARBA00022448"/>
    </source>
</evidence>
<comment type="subcellular location">
    <subcellularLocation>
        <location evidence="1 10">Cell outer membrane</location>
        <topology evidence="1 10">Multi-pass membrane protein</topology>
    </subcellularLocation>
</comment>
<dbReference type="InterPro" id="IPR037066">
    <property type="entry name" value="Plug_dom_sf"/>
</dbReference>
<dbReference type="Pfam" id="PF07715">
    <property type="entry name" value="Plug"/>
    <property type="match status" value="1"/>
</dbReference>
<evidence type="ECO:0000259" key="13">
    <source>
        <dbReference type="Pfam" id="PF07715"/>
    </source>
</evidence>
<evidence type="ECO:0000313" key="15">
    <source>
        <dbReference type="Proteomes" id="UP000236736"/>
    </source>
</evidence>
<dbReference type="PROSITE" id="PS52016">
    <property type="entry name" value="TONB_DEPENDENT_REC_3"/>
    <property type="match status" value="1"/>
</dbReference>
<evidence type="ECO:0000256" key="9">
    <source>
        <dbReference type="ARBA" id="ARBA00023237"/>
    </source>
</evidence>
<keyword evidence="8 14" id="KW-0675">Receptor</keyword>
<dbReference type="Proteomes" id="UP000236736">
    <property type="component" value="Unassembled WGS sequence"/>
</dbReference>
<dbReference type="GO" id="GO:0015344">
    <property type="term" value="F:siderophore uptake transmembrane transporter activity"/>
    <property type="evidence" value="ECO:0007669"/>
    <property type="project" value="TreeGrafter"/>
</dbReference>
<dbReference type="OrthoDB" id="9764669at2"/>
<dbReference type="PANTHER" id="PTHR30069:SF29">
    <property type="entry name" value="HEMOGLOBIN AND HEMOGLOBIN-HAPTOGLOBIN-BINDING PROTEIN 1-RELATED"/>
    <property type="match status" value="1"/>
</dbReference>
<evidence type="ECO:0000256" key="10">
    <source>
        <dbReference type="PROSITE-ProRule" id="PRU01360"/>
    </source>
</evidence>
<keyword evidence="6 11" id="KW-0798">TonB box</keyword>